<proteinExistence type="predicted"/>
<gene>
    <name evidence="1" type="primary">scpB</name>
    <name evidence="1" type="ORF">FRZ06_14860</name>
</gene>
<organism evidence="1 2">
    <name type="scientific">Anoxybacterium hadale</name>
    <dbReference type="NCBI Taxonomy" id="3408580"/>
    <lineage>
        <taxon>Bacteria</taxon>
        <taxon>Bacillati</taxon>
        <taxon>Bacillota</taxon>
        <taxon>Clostridia</taxon>
        <taxon>Peptostreptococcales</taxon>
        <taxon>Anaerovoracaceae</taxon>
        <taxon>Anoxybacterium</taxon>
    </lineage>
</organism>
<dbReference type="Proteomes" id="UP000594014">
    <property type="component" value="Chromosome"/>
</dbReference>
<evidence type="ECO:0000313" key="2">
    <source>
        <dbReference type="Proteomes" id="UP000594014"/>
    </source>
</evidence>
<accession>A0ACD1AEC9</accession>
<name>A0ACD1AEC9_9FIRM</name>
<sequence length="198" mass="22563">MTSKKTIKSAFESMLFVWGEPLDVKVAAEIFNMNWKDAYDYFKELQKEYEKDGRGIQIREIDKSFQLCTNPINSEYIERLCTPVKEKKLSQSALEVLAIIAYKQPVTKGEIESIRGIKCERVIEGLVKKDLVTEAGRSSGIGRPILYGTTPAFLKHFGFKDLRELPDIDDIGSVVHEEEEDPPDSLDLQQISIDFIKV</sequence>
<protein>
    <submittedName>
        <fullName evidence="1">SMC-Scp complex subunit ScpB</fullName>
    </submittedName>
</protein>
<reference evidence="1" key="1">
    <citation type="submission" date="2019-08" db="EMBL/GenBank/DDBJ databases">
        <title>Genome sequence of Clostridiales bacterium MT110.</title>
        <authorList>
            <person name="Cao J."/>
        </authorList>
    </citation>
    <scope>NUCLEOTIDE SEQUENCE</scope>
    <source>
        <strain evidence="1">MT110</strain>
    </source>
</reference>
<dbReference type="EMBL" id="CP042469">
    <property type="protein sequence ID" value="QOX64530.1"/>
    <property type="molecule type" value="Genomic_DNA"/>
</dbReference>
<keyword evidence="2" id="KW-1185">Reference proteome</keyword>
<evidence type="ECO:0000313" key="1">
    <source>
        <dbReference type="EMBL" id="QOX64530.1"/>
    </source>
</evidence>